<dbReference type="SMART" id="SM00460">
    <property type="entry name" value="TGc"/>
    <property type="match status" value="1"/>
</dbReference>
<dbReference type="RefSeq" id="WP_379759243.1">
    <property type="nucleotide sequence ID" value="NZ_JBHSYB010000067.1"/>
</dbReference>
<evidence type="ECO:0000313" key="2">
    <source>
        <dbReference type="EMBL" id="MFD0985429.1"/>
    </source>
</evidence>
<feature type="domain" description="Transglutaminase-like" evidence="1">
    <location>
        <begin position="174"/>
        <end position="244"/>
    </location>
</feature>
<organism evidence="2 3">
    <name type="scientific">Flavobacterium myungsuense</name>
    <dbReference type="NCBI Taxonomy" id="651823"/>
    <lineage>
        <taxon>Bacteria</taxon>
        <taxon>Pseudomonadati</taxon>
        <taxon>Bacteroidota</taxon>
        <taxon>Flavobacteriia</taxon>
        <taxon>Flavobacteriales</taxon>
        <taxon>Flavobacteriaceae</taxon>
        <taxon>Flavobacterium</taxon>
    </lineage>
</organism>
<dbReference type="PANTHER" id="PTHR33490:SF7">
    <property type="entry name" value="BLR2979 PROTEIN"/>
    <property type="match status" value="1"/>
</dbReference>
<dbReference type="PANTHER" id="PTHR33490">
    <property type="entry name" value="BLR5614 PROTEIN-RELATED"/>
    <property type="match status" value="1"/>
</dbReference>
<dbReference type="EMBL" id="JBHTIZ010000046">
    <property type="protein sequence ID" value="MFD0985429.1"/>
    <property type="molecule type" value="Genomic_DNA"/>
</dbReference>
<dbReference type="Pfam" id="PF08379">
    <property type="entry name" value="Bact_transglu_N"/>
    <property type="match status" value="1"/>
</dbReference>
<protein>
    <submittedName>
        <fullName evidence="2">Transglutaminase N-terminal domain-containing protein</fullName>
    </submittedName>
</protein>
<dbReference type="Gene3D" id="3.10.620.30">
    <property type="match status" value="1"/>
</dbReference>
<proteinExistence type="predicted"/>
<accession>A0ABW3J545</accession>
<dbReference type="InterPro" id="IPR013589">
    <property type="entry name" value="Bac_transglu_N"/>
</dbReference>
<dbReference type="InterPro" id="IPR038765">
    <property type="entry name" value="Papain-like_cys_pep_sf"/>
</dbReference>
<reference evidence="3" key="1">
    <citation type="journal article" date="2019" name="Int. J. Syst. Evol. Microbiol.">
        <title>The Global Catalogue of Microorganisms (GCM) 10K type strain sequencing project: providing services to taxonomists for standard genome sequencing and annotation.</title>
        <authorList>
            <consortium name="The Broad Institute Genomics Platform"/>
            <consortium name="The Broad Institute Genome Sequencing Center for Infectious Disease"/>
            <person name="Wu L."/>
            <person name="Ma J."/>
        </authorList>
    </citation>
    <scope>NUCLEOTIDE SEQUENCE [LARGE SCALE GENOMIC DNA]</scope>
    <source>
        <strain evidence="3">CECT 7649</strain>
    </source>
</reference>
<comment type="caution">
    <text evidence="2">The sequence shown here is derived from an EMBL/GenBank/DDBJ whole genome shotgun (WGS) entry which is preliminary data.</text>
</comment>
<dbReference type="SUPFAM" id="SSF54001">
    <property type="entry name" value="Cysteine proteinases"/>
    <property type="match status" value="1"/>
</dbReference>
<keyword evidence="3" id="KW-1185">Reference proteome</keyword>
<evidence type="ECO:0000313" key="3">
    <source>
        <dbReference type="Proteomes" id="UP001597051"/>
    </source>
</evidence>
<evidence type="ECO:0000259" key="1">
    <source>
        <dbReference type="SMART" id="SM00460"/>
    </source>
</evidence>
<gene>
    <name evidence="2" type="ORF">ACFQ0S_13180</name>
</gene>
<dbReference type="InterPro" id="IPR002931">
    <property type="entry name" value="Transglutaminase-like"/>
</dbReference>
<dbReference type="Proteomes" id="UP001597051">
    <property type="component" value="Unassembled WGS sequence"/>
</dbReference>
<name>A0ABW3J545_9FLAO</name>
<dbReference type="Pfam" id="PF01841">
    <property type="entry name" value="Transglut_core"/>
    <property type="match status" value="1"/>
</dbReference>
<sequence>MKYKLRHQTVYTYVNPVHNYQSVLCLQPLTLPNQICRDFKIEIEPTPSKIYSRVDYFGNTQHYFSIHEPHKVLKVIVTSEIENTPKNTLPINNISCQEAKLLFSSNHTLKLELLQYQLPSQFIVWDEEIISFAKTCFSPSASLYESVERLSKKIYTEFQFKSGFTTINTPLKTVLKEKKGVCQDFSHLAIACIRSMGFAAKYVSGYIETLPPKDKPKLQGSDASHAWISVYIPEMGWCEFDPTNNMIPQQRHIVTAYGRDFADVSPLKGIIFSSGEHKVKVEVDVIPVFNE</sequence>